<dbReference type="InterPro" id="IPR024185">
    <property type="entry name" value="FTHF_cligase-like_sf"/>
</dbReference>
<accession>A0A5C6CN28</accession>
<name>A0A5C6CN28_9BACT</name>
<evidence type="ECO:0000259" key="1">
    <source>
        <dbReference type="Pfam" id="PF02589"/>
    </source>
</evidence>
<proteinExistence type="predicted"/>
<dbReference type="SUPFAM" id="SSF100950">
    <property type="entry name" value="NagB/RpiA/CoA transferase-like"/>
    <property type="match status" value="1"/>
</dbReference>
<gene>
    <name evidence="2" type="primary">lutC</name>
    <name evidence="2" type="ORF">Pla52o_21250</name>
</gene>
<evidence type="ECO:0000313" key="2">
    <source>
        <dbReference type="EMBL" id="TWU24199.1"/>
    </source>
</evidence>
<sequence length="215" mass="23349">MVCREPKTITMIQQTKATTKSRQAILDRLLGTEVIGPGLPTVDPNQLIHFEDPVAKFIEVLATVGGQAHVVDDLRQIGEILAKLPVYSQAKRVVSLVPEAVPSSFDLAAIDDPHALASLDWTIAKGEFPVAENGAIWVQGETMPHRVLLFIAQYLAIVVSRSQMVHNLHEAYARIGTPKSPFGVFVSGPSKTADIEQSLVLGAHGCRELQVFLTP</sequence>
<reference evidence="2 3" key="1">
    <citation type="submission" date="2019-02" db="EMBL/GenBank/DDBJ databases">
        <title>Deep-cultivation of Planctomycetes and their phenomic and genomic characterization uncovers novel biology.</title>
        <authorList>
            <person name="Wiegand S."/>
            <person name="Jogler M."/>
            <person name="Boedeker C."/>
            <person name="Pinto D."/>
            <person name="Vollmers J."/>
            <person name="Rivas-Marin E."/>
            <person name="Kohn T."/>
            <person name="Peeters S.H."/>
            <person name="Heuer A."/>
            <person name="Rast P."/>
            <person name="Oberbeckmann S."/>
            <person name="Bunk B."/>
            <person name="Jeske O."/>
            <person name="Meyerdierks A."/>
            <person name="Storesund J.E."/>
            <person name="Kallscheuer N."/>
            <person name="Luecker S."/>
            <person name="Lage O.M."/>
            <person name="Pohl T."/>
            <person name="Merkel B.J."/>
            <person name="Hornburger P."/>
            <person name="Mueller R.-W."/>
            <person name="Bruemmer F."/>
            <person name="Labrenz M."/>
            <person name="Spormann A.M."/>
            <person name="Op Den Camp H."/>
            <person name="Overmann J."/>
            <person name="Amann R."/>
            <person name="Jetten M.S.M."/>
            <person name="Mascher T."/>
            <person name="Medema M.H."/>
            <person name="Devos D.P."/>
            <person name="Kaster A.-K."/>
            <person name="Ovreas L."/>
            <person name="Rohde M."/>
            <person name="Galperin M.Y."/>
            <person name="Jogler C."/>
        </authorList>
    </citation>
    <scope>NUCLEOTIDE SEQUENCE [LARGE SCALE GENOMIC DNA]</scope>
    <source>
        <strain evidence="2 3">Pla52o</strain>
    </source>
</reference>
<dbReference type="InterPro" id="IPR003741">
    <property type="entry name" value="LUD_dom"/>
</dbReference>
<dbReference type="Gene3D" id="3.40.50.10420">
    <property type="entry name" value="NagB/RpiA/CoA transferase-like"/>
    <property type="match status" value="1"/>
</dbReference>
<dbReference type="InterPro" id="IPR037171">
    <property type="entry name" value="NagB/RpiA_transferase-like"/>
</dbReference>
<keyword evidence="3" id="KW-1185">Reference proteome</keyword>
<comment type="caution">
    <text evidence="2">The sequence shown here is derived from an EMBL/GenBank/DDBJ whole genome shotgun (WGS) entry which is preliminary data.</text>
</comment>
<dbReference type="EMBL" id="SJPT01000003">
    <property type="protein sequence ID" value="TWU24199.1"/>
    <property type="molecule type" value="Genomic_DNA"/>
</dbReference>
<feature type="domain" description="LUD" evidence="1">
    <location>
        <begin position="116"/>
        <end position="213"/>
    </location>
</feature>
<dbReference type="AlphaFoldDB" id="A0A5C6CN28"/>
<dbReference type="Proteomes" id="UP000316304">
    <property type="component" value="Unassembled WGS sequence"/>
</dbReference>
<dbReference type="PANTHER" id="PTHR43682">
    <property type="entry name" value="LACTATE UTILIZATION PROTEIN C"/>
    <property type="match status" value="1"/>
</dbReference>
<protein>
    <submittedName>
        <fullName evidence="2">Lactate utilization protein C</fullName>
    </submittedName>
</protein>
<evidence type="ECO:0000313" key="3">
    <source>
        <dbReference type="Proteomes" id="UP000316304"/>
    </source>
</evidence>
<organism evidence="2 3">
    <name type="scientific">Novipirellula galeiformis</name>
    <dbReference type="NCBI Taxonomy" id="2528004"/>
    <lineage>
        <taxon>Bacteria</taxon>
        <taxon>Pseudomonadati</taxon>
        <taxon>Planctomycetota</taxon>
        <taxon>Planctomycetia</taxon>
        <taxon>Pirellulales</taxon>
        <taxon>Pirellulaceae</taxon>
        <taxon>Novipirellula</taxon>
    </lineage>
</organism>
<dbReference type="PANTHER" id="PTHR43682:SF1">
    <property type="entry name" value="LACTATE UTILIZATION PROTEIN C"/>
    <property type="match status" value="1"/>
</dbReference>
<dbReference type="Pfam" id="PF02589">
    <property type="entry name" value="LUD_dom"/>
    <property type="match status" value="1"/>
</dbReference>